<proteinExistence type="predicted"/>
<dbReference type="Proteomes" id="UP000515126">
    <property type="component" value="Chromosome 13"/>
</dbReference>
<dbReference type="CTD" id="110308504"/>
<evidence type="ECO:0000313" key="4">
    <source>
        <dbReference type="RefSeq" id="XP_021036606.1"/>
    </source>
</evidence>
<dbReference type="Pfam" id="PF17654">
    <property type="entry name" value="Trnau1ap"/>
    <property type="match status" value="1"/>
</dbReference>
<dbReference type="RefSeq" id="XP_021036606.1">
    <property type="nucleotide sequence ID" value="XM_021180947.1"/>
</dbReference>
<feature type="region of interest" description="Disordered" evidence="1">
    <location>
        <begin position="73"/>
        <end position="97"/>
    </location>
</feature>
<evidence type="ECO:0000313" key="3">
    <source>
        <dbReference type="Proteomes" id="UP000515126"/>
    </source>
</evidence>
<dbReference type="InterPro" id="IPR041085">
    <property type="entry name" value="TSAP1_C"/>
</dbReference>
<dbReference type="GeneID" id="110308504"/>
<dbReference type="PANTHER" id="PTHR37457:SF1">
    <property type="entry name" value="SIMILAR TO HUMAN CHROMOSOME 6 OPEN READING FRAME 52"/>
    <property type="match status" value="1"/>
</dbReference>
<organism evidence="3 4">
    <name type="scientific">Mus caroli</name>
    <name type="common">Ryukyu mouse</name>
    <name type="synonym">Ricefield mouse</name>
    <dbReference type="NCBI Taxonomy" id="10089"/>
    <lineage>
        <taxon>Eukaryota</taxon>
        <taxon>Metazoa</taxon>
        <taxon>Chordata</taxon>
        <taxon>Craniata</taxon>
        <taxon>Vertebrata</taxon>
        <taxon>Euteleostomi</taxon>
        <taxon>Mammalia</taxon>
        <taxon>Eutheria</taxon>
        <taxon>Euarchontoglires</taxon>
        <taxon>Glires</taxon>
        <taxon>Rodentia</taxon>
        <taxon>Myomorpha</taxon>
        <taxon>Muroidea</taxon>
        <taxon>Muridae</taxon>
        <taxon>Murinae</taxon>
        <taxon>Mus</taxon>
        <taxon>Mus</taxon>
    </lineage>
</organism>
<keyword evidence="3" id="KW-1185">Reference proteome</keyword>
<sequence length="189" mass="21090">MAEGESTALEYSGKECVCGVIPVTSCPLPSDIREQLRFHYSLECCCDNHFKQLHSFSHLSCYSYGSTGYGNGPSPLCESENPEPIAGPETPARPDDSMRHHARLHLNIEESNKEFVAESEELYNSVMKCHWQPLDAVLSNIPDELPTLGSNPQKLFVNLNFWDFNGIGMVEYDINNDYYSTANPGSAFS</sequence>
<dbReference type="AlphaFoldDB" id="A0A6P5QXR2"/>
<dbReference type="PANTHER" id="PTHR37457">
    <property type="entry name" value="TRNA SELENOCYSTEINE 1-ASSOCIATED PROTEIN 1-RELATED"/>
    <property type="match status" value="1"/>
</dbReference>
<protein>
    <recommendedName>
        <fullName evidence="2">tRNA selenocysteine 1-associated protein 1 C-terminal domain-containing protein</fullName>
    </recommendedName>
</protein>
<dbReference type="KEGG" id="mcal:110308504"/>
<name>A0A6P5QXR2_MUSCR</name>
<accession>A0A6P5QXR2</accession>
<dbReference type="InterPro" id="IPR040434">
    <property type="entry name" value="TSAP1"/>
</dbReference>
<gene>
    <name evidence="4" type="primary">C13H6orf52</name>
</gene>
<evidence type="ECO:0000259" key="2">
    <source>
        <dbReference type="Pfam" id="PF17654"/>
    </source>
</evidence>
<feature type="domain" description="tRNA selenocysteine 1-associated protein 1 C-terminal" evidence="2">
    <location>
        <begin position="47"/>
        <end position="142"/>
    </location>
</feature>
<reference evidence="4" key="1">
    <citation type="submission" date="2025-08" db="UniProtKB">
        <authorList>
            <consortium name="RefSeq"/>
        </authorList>
    </citation>
    <scope>IDENTIFICATION</scope>
</reference>
<evidence type="ECO:0000256" key="1">
    <source>
        <dbReference type="SAM" id="MobiDB-lite"/>
    </source>
</evidence>